<evidence type="ECO:0000256" key="1">
    <source>
        <dbReference type="SAM" id="MobiDB-lite"/>
    </source>
</evidence>
<name>A0A7R9JKN6_TIMCA</name>
<protein>
    <submittedName>
        <fullName evidence="2">(California timema) hypothetical protein</fullName>
    </submittedName>
</protein>
<gene>
    <name evidence="2" type="ORF">TCMB3V08_LOCUS13615</name>
</gene>
<organism evidence="2">
    <name type="scientific">Timema californicum</name>
    <name type="common">California timema</name>
    <name type="synonym">Walking stick</name>
    <dbReference type="NCBI Taxonomy" id="61474"/>
    <lineage>
        <taxon>Eukaryota</taxon>
        <taxon>Metazoa</taxon>
        <taxon>Ecdysozoa</taxon>
        <taxon>Arthropoda</taxon>
        <taxon>Hexapoda</taxon>
        <taxon>Insecta</taxon>
        <taxon>Pterygota</taxon>
        <taxon>Neoptera</taxon>
        <taxon>Polyneoptera</taxon>
        <taxon>Phasmatodea</taxon>
        <taxon>Timematodea</taxon>
        <taxon>Timematoidea</taxon>
        <taxon>Timematidae</taxon>
        <taxon>Timema</taxon>
    </lineage>
</organism>
<feature type="compositionally biased region" description="Low complexity" evidence="1">
    <location>
        <begin position="149"/>
        <end position="162"/>
    </location>
</feature>
<dbReference type="EMBL" id="OE209619">
    <property type="protein sequence ID" value="CAD7581082.1"/>
    <property type="molecule type" value="Genomic_DNA"/>
</dbReference>
<feature type="compositionally biased region" description="Basic and acidic residues" evidence="1">
    <location>
        <begin position="168"/>
        <end position="177"/>
    </location>
</feature>
<proteinExistence type="predicted"/>
<reference evidence="2" key="1">
    <citation type="submission" date="2020-11" db="EMBL/GenBank/DDBJ databases">
        <authorList>
            <person name="Tran Van P."/>
        </authorList>
    </citation>
    <scope>NUCLEOTIDE SEQUENCE</scope>
</reference>
<evidence type="ECO:0000313" key="2">
    <source>
        <dbReference type="EMBL" id="CAD7581082.1"/>
    </source>
</evidence>
<feature type="region of interest" description="Disordered" evidence="1">
    <location>
        <begin position="134"/>
        <end position="177"/>
    </location>
</feature>
<accession>A0A7R9JKN6</accession>
<sequence length="177" mass="20235">MEAASWSDLIPTPLDGMWTDKLRELCRYYLSEFGATRLYDSWWNAENYPRLDMIANLCRGEGVFRDCLNIVDKILLYKPSGKRGELPFGVVYRSTLERMFLGRPLLLPIFMVWAGTTPTTRVHPGSPHLIFYSQNLPGKHPTHHGPSRTPTTPVHTTETTPPQLSSNQHREITPTQL</sequence>
<dbReference type="AlphaFoldDB" id="A0A7R9JKN6"/>